<feature type="signal peptide" evidence="2">
    <location>
        <begin position="1"/>
        <end position="20"/>
    </location>
</feature>
<organism evidence="4 5">
    <name type="scientific">Flavobacterium rhizosphaerae</name>
    <dbReference type="NCBI Taxonomy" id="3163298"/>
    <lineage>
        <taxon>Bacteria</taxon>
        <taxon>Pseudomonadati</taxon>
        <taxon>Bacteroidota</taxon>
        <taxon>Flavobacteriia</taxon>
        <taxon>Flavobacteriales</taxon>
        <taxon>Flavobacteriaceae</taxon>
        <taxon>Flavobacterium</taxon>
    </lineage>
</organism>
<evidence type="ECO:0000256" key="2">
    <source>
        <dbReference type="SAM" id="SignalP"/>
    </source>
</evidence>
<reference evidence="4 5" key="1">
    <citation type="submission" date="2024-06" db="EMBL/GenBank/DDBJ databases">
        <authorList>
            <person name="Kaempfer P."/>
            <person name="Viver T."/>
        </authorList>
    </citation>
    <scope>NUCLEOTIDE SEQUENCE [LARGE SCALE GENOMIC DNA]</scope>
    <source>
        <strain evidence="4 5">ST-119</strain>
    </source>
</reference>
<accession>A0ABW8YZ72</accession>
<comment type="caution">
    <text evidence="4">The sequence shown here is derived from an EMBL/GenBank/DDBJ whole genome shotgun (WGS) entry which is preliminary data.</text>
</comment>
<keyword evidence="1 2" id="KW-0732">Signal</keyword>
<feature type="domain" description="Secretion system C-terminal sorting" evidence="3">
    <location>
        <begin position="312"/>
        <end position="378"/>
    </location>
</feature>
<name>A0ABW8YZ72_9FLAO</name>
<keyword evidence="5" id="KW-1185">Reference proteome</keyword>
<dbReference type="NCBIfam" id="TIGR04183">
    <property type="entry name" value="Por_Secre_tail"/>
    <property type="match status" value="1"/>
</dbReference>
<evidence type="ECO:0000259" key="3">
    <source>
        <dbReference type="Pfam" id="PF18962"/>
    </source>
</evidence>
<evidence type="ECO:0000313" key="5">
    <source>
        <dbReference type="Proteomes" id="UP001629156"/>
    </source>
</evidence>
<dbReference type="Proteomes" id="UP001629156">
    <property type="component" value="Unassembled WGS sequence"/>
</dbReference>
<gene>
    <name evidence="4" type="ORF">ABS766_13180</name>
</gene>
<sequence>MMKKLLLMVAVLLVGAVTYAQFPSIGIIGDATPGGWDTDVDMATTDGVTYTYEGLTLVAGSVKFRQDDGWANNWGGTGWPSGTGVFNSGNNIPSQPGFYNVTFNRTTLEYNFEDAGNFDDISANWGGGTAIMTTLDGISYYANNVVFEEETTVTFSVNGTEVWGGSGFPEGTATNGGAAITVPANSYNIHYNLETNAYSFDFVIISITGGGVGGWGVDTDMATEDGVNYTVNSVTFALDGDGNSEMKFRLNHEWAVTWGGGTFPSGTMDMGGGNVVVPVGTYSVNFNRMTGDFEFNAPTSATADFSKNNIRVYPNPAQTAWTFNATSNITNLQVIDITGKTVINQAGNAQQLTIDATQVASGIYLAKITSDSGTATVRVVKN</sequence>
<evidence type="ECO:0000313" key="4">
    <source>
        <dbReference type="EMBL" id="MFL9845374.1"/>
    </source>
</evidence>
<dbReference type="Gene3D" id="2.60.40.3620">
    <property type="match status" value="2"/>
</dbReference>
<dbReference type="EMBL" id="JBELPZ010000015">
    <property type="protein sequence ID" value="MFL9845374.1"/>
    <property type="molecule type" value="Genomic_DNA"/>
</dbReference>
<dbReference type="RefSeq" id="WP_408085654.1">
    <property type="nucleotide sequence ID" value="NZ_JBELPZ010000015.1"/>
</dbReference>
<proteinExistence type="predicted"/>
<dbReference type="InterPro" id="IPR026444">
    <property type="entry name" value="Secre_tail"/>
</dbReference>
<dbReference type="Pfam" id="PF18962">
    <property type="entry name" value="Por_Secre_tail"/>
    <property type="match status" value="1"/>
</dbReference>
<feature type="chain" id="PRO_5046560234" evidence="2">
    <location>
        <begin position="21"/>
        <end position="382"/>
    </location>
</feature>
<protein>
    <submittedName>
        <fullName evidence="4">T9SS type A sorting domain-containing protein</fullName>
    </submittedName>
</protein>
<evidence type="ECO:0000256" key="1">
    <source>
        <dbReference type="ARBA" id="ARBA00022729"/>
    </source>
</evidence>